<dbReference type="Pfam" id="PF21762">
    <property type="entry name" value="DEDDh_C"/>
    <property type="match status" value="1"/>
</dbReference>
<dbReference type="InterPro" id="IPR048519">
    <property type="entry name" value="Gfd2/YDR514C-like_C"/>
</dbReference>
<feature type="compositionally biased region" description="Low complexity" evidence="1">
    <location>
        <begin position="156"/>
        <end position="165"/>
    </location>
</feature>
<proteinExistence type="predicted"/>
<evidence type="ECO:0000259" key="2">
    <source>
        <dbReference type="Pfam" id="PF21762"/>
    </source>
</evidence>
<reference evidence="3 4" key="1">
    <citation type="journal article" date="2012" name="Eukaryot. Cell">
        <title>Genome sequence of the fungus Glarea lozoyensis: the first genome sequence of a species from the Helotiaceae family.</title>
        <authorList>
            <person name="Youssar L."/>
            <person name="Gruening B.A."/>
            <person name="Erxleben A."/>
            <person name="Guenther S."/>
            <person name="Huettel W."/>
        </authorList>
    </citation>
    <scope>NUCLEOTIDE SEQUENCE [LARGE SCALE GENOMIC DNA]</scope>
    <source>
        <strain evidence="4">ATCC 74030 / MF5533</strain>
    </source>
</reference>
<feature type="compositionally biased region" description="Polar residues" evidence="1">
    <location>
        <begin position="166"/>
        <end position="187"/>
    </location>
</feature>
<organism evidence="3 4">
    <name type="scientific">Glarea lozoyensis (strain ATCC 74030 / MF5533)</name>
    <dbReference type="NCBI Taxonomy" id="1104152"/>
    <lineage>
        <taxon>Eukaryota</taxon>
        <taxon>Fungi</taxon>
        <taxon>Dikarya</taxon>
        <taxon>Ascomycota</taxon>
        <taxon>Pezizomycotina</taxon>
        <taxon>Leotiomycetes</taxon>
        <taxon>Helotiales</taxon>
        <taxon>Helotiaceae</taxon>
        <taxon>Glarea</taxon>
    </lineage>
</organism>
<dbReference type="Proteomes" id="UP000005446">
    <property type="component" value="Unassembled WGS sequence"/>
</dbReference>
<evidence type="ECO:0000313" key="4">
    <source>
        <dbReference type="Proteomes" id="UP000005446"/>
    </source>
</evidence>
<feature type="compositionally biased region" description="Polar residues" evidence="1">
    <location>
        <begin position="223"/>
        <end position="246"/>
    </location>
</feature>
<protein>
    <recommendedName>
        <fullName evidence="2">Gfd2/YDR514C-like C-terminal domain-containing protein</fullName>
    </recommendedName>
</protein>
<gene>
    <name evidence="3" type="ORF">M7I_4964</name>
</gene>
<dbReference type="AlphaFoldDB" id="H0EQL0"/>
<dbReference type="OrthoDB" id="5953249at2759"/>
<comment type="caution">
    <text evidence="3">The sequence shown here is derived from an EMBL/GenBank/DDBJ whole genome shotgun (WGS) entry which is preliminary data.</text>
</comment>
<feature type="region of interest" description="Disordered" evidence="1">
    <location>
        <begin position="113"/>
        <end position="263"/>
    </location>
</feature>
<dbReference type="InParanoid" id="H0EQL0"/>
<sequence>MFETVLINLNMDAPTTIASCFKYPFSNSKAPALAEGESSEKRNIVLVGHDLGGDIDYMRKVGYNVHNLGGLIDHIDTKYIHLTERNERGAWKEKMLELAEQRVAEAVEKAREAARQREEGWSSDGGGSDGGEGIKPIPTMPKGNFKAAPVTMSSDTTAATNRRNTVNWGSSNFNNTNAETGWGSSKRTGGGWGKPWENEAKHVGDLGKGLGDLTLNQKREGKPSNSPKWPINGSNTKPAPNKSSKSSRGDDWGLNNGEKTYGW</sequence>
<name>H0EQL0_GLAL7</name>
<feature type="compositionally biased region" description="Basic and acidic residues" evidence="1">
    <location>
        <begin position="196"/>
        <end position="205"/>
    </location>
</feature>
<feature type="compositionally biased region" description="Gly residues" evidence="1">
    <location>
        <begin position="123"/>
        <end position="133"/>
    </location>
</feature>
<keyword evidence="4" id="KW-1185">Reference proteome</keyword>
<evidence type="ECO:0000313" key="3">
    <source>
        <dbReference type="EMBL" id="EHK99132.1"/>
    </source>
</evidence>
<dbReference type="EMBL" id="AGUE01000125">
    <property type="protein sequence ID" value="EHK99132.1"/>
    <property type="molecule type" value="Genomic_DNA"/>
</dbReference>
<accession>H0EQL0</accession>
<feature type="domain" description="Gfd2/YDR514C-like C-terminal" evidence="2">
    <location>
        <begin position="16"/>
        <end position="87"/>
    </location>
</feature>
<evidence type="ECO:0000256" key="1">
    <source>
        <dbReference type="SAM" id="MobiDB-lite"/>
    </source>
</evidence>
<dbReference type="HOGENOM" id="CLU_1057872_0_0_1"/>